<dbReference type="Proteomes" id="UP000308600">
    <property type="component" value="Unassembled WGS sequence"/>
</dbReference>
<gene>
    <name evidence="1" type="ORF">BDN72DRAFT_775422</name>
</gene>
<dbReference type="EMBL" id="ML208502">
    <property type="protein sequence ID" value="TFK63841.1"/>
    <property type="molecule type" value="Genomic_DNA"/>
</dbReference>
<organism evidence="1 2">
    <name type="scientific">Pluteus cervinus</name>
    <dbReference type="NCBI Taxonomy" id="181527"/>
    <lineage>
        <taxon>Eukaryota</taxon>
        <taxon>Fungi</taxon>
        <taxon>Dikarya</taxon>
        <taxon>Basidiomycota</taxon>
        <taxon>Agaricomycotina</taxon>
        <taxon>Agaricomycetes</taxon>
        <taxon>Agaricomycetidae</taxon>
        <taxon>Agaricales</taxon>
        <taxon>Pluteineae</taxon>
        <taxon>Pluteaceae</taxon>
        <taxon>Pluteus</taxon>
    </lineage>
</organism>
<proteinExistence type="predicted"/>
<reference evidence="1 2" key="1">
    <citation type="journal article" date="2019" name="Nat. Ecol. Evol.">
        <title>Megaphylogeny resolves global patterns of mushroom evolution.</title>
        <authorList>
            <person name="Varga T."/>
            <person name="Krizsan K."/>
            <person name="Foldi C."/>
            <person name="Dima B."/>
            <person name="Sanchez-Garcia M."/>
            <person name="Sanchez-Ramirez S."/>
            <person name="Szollosi G.J."/>
            <person name="Szarkandi J.G."/>
            <person name="Papp V."/>
            <person name="Albert L."/>
            <person name="Andreopoulos W."/>
            <person name="Angelini C."/>
            <person name="Antonin V."/>
            <person name="Barry K.W."/>
            <person name="Bougher N.L."/>
            <person name="Buchanan P."/>
            <person name="Buyck B."/>
            <person name="Bense V."/>
            <person name="Catcheside P."/>
            <person name="Chovatia M."/>
            <person name="Cooper J."/>
            <person name="Damon W."/>
            <person name="Desjardin D."/>
            <person name="Finy P."/>
            <person name="Geml J."/>
            <person name="Haridas S."/>
            <person name="Hughes K."/>
            <person name="Justo A."/>
            <person name="Karasinski D."/>
            <person name="Kautmanova I."/>
            <person name="Kiss B."/>
            <person name="Kocsube S."/>
            <person name="Kotiranta H."/>
            <person name="LaButti K.M."/>
            <person name="Lechner B.E."/>
            <person name="Liimatainen K."/>
            <person name="Lipzen A."/>
            <person name="Lukacs Z."/>
            <person name="Mihaltcheva S."/>
            <person name="Morgado L.N."/>
            <person name="Niskanen T."/>
            <person name="Noordeloos M.E."/>
            <person name="Ohm R.A."/>
            <person name="Ortiz-Santana B."/>
            <person name="Ovrebo C."/>
            <person name="Racz N."/>
            <person name="Riley R."/>
            <person name="Savchenko A."/>
            <person name="Shiryaev A."/>
            <person name="Soop K."/>
            <person name="Spirin V."/>
            <person name="Szebenyi C."/>
            <person name="Tomsovsky M."/>
            <person name="Tulloss R.E."/>
            <person name="Uehling J."/>
            <person name="Grigoriev I.V."/>
            <person name="Vagvolgyi C."/>
            <person name="Papp T."/>
            <person name="Martin F.M."/>
            <person name="Miettinen O."/>
            <person name="Hibbett D.S."/>
            <person name="Nagy L.G."/>
        </authorList>
    </citation>
    <scope>NUCLEOTIDE SEQUENCE [LARGE SCALE GENOMIC DNA]</scope>
    <source>
        <strain evidence="1 2">NL-1719</strain>
    </source>
</reference>
<feature type="non-terminal residue" evidence="1">
    <location>
        <position position="114"/>
    </location>
</feature>
<keyword evidence="2" id="KW-1185">Reference proteome</keyword>
<protein>
    <submittedName>
        <fullName evidence="1">Uncharacterized protein</fullName>
    </submittedName>
</protein>
<evidence type="ECO:0000313" key="2">
    <source>
        <dbReference type="Proteomes" id="UP000308600"/>
    </source>
</evidence>
<name>A0ACD3AE69_9AGAR</name>
<accession>A0ACD3AE69</accession>
<evidence type="ECO:0000313" key="1">
    <source>
        <dbReference type="EMBL" id="TFK63841.1"/>
    </source>
</evidence>
<sequence length="114" mass="13037">MADSPLPVHDIHSDARTRIDQDINRLTEQIRALRSARNELAPISRLPMELLRNIFLLTRNSTRSPAGGVSLTLSWVSRKWREFALGIPHLWSTIDLTVPSWIETCLTRSRNVPL</sequence>